<protein>
    <submittedName>
        <fullName evidence="2">Ricin B-type lectin domain-containing protein</fullName>
    </submittedName>
</protein>
<name>A0A0M3HR58_ASCLU</name>
<dbReference type="AlphaFoldDB" id="A0A0M3HR58"/>
<keyword evidence="1" id="KW-1185">Reference proteome</keyword>
<dbReference type="Proteomes" id="UP000036681">
    <property type="component" value="Unplaced"/>
</dbReference>
<accession>A0A0M3HR58</accession>
<proteinExistence type="predicted"/>
<organism evidence="1 2">
    <name type="scientific">Ascaris lumbricoides</name>
    <name type="common">Giant roundworm</name>
    <dbReference type="NCBI Taxonomy" id="6252"/>
    <lineage>
        <taxon>Eukaryota</taxon>
        <taxon>Metazoa</taxon>
        <taxon>Ecdysozoa</taxon>
        <taxon>Nematoda</taxon>
        <taxon>Chromadorea</taxon>
        <taxon>Rhabditida</taxon>
        <taxon>Spirurina</taxon>
        <taxon>Ascaridomorpha</taxon>
        <taxon>Ascaridoidea</taxon>
        <taxon>Ascarididae</taxon>
        <taxon>Ascaris</taxon>
    </lineage>
</organism>
<evidence type="ECO:0000313" key="1">
    <source>
        <dbReference type="Proteomes" id="UP000036681"/>
    </source>
</evidence>
<sequence>MLVPAPFAEEEDTVLGINELDACQEREEQMMQAMQAQEKDCGSSSRGSAYTVTEEPQGKNFLLPGWDNGPNHLNITAAVGDLPIEARTKLCNGRGGLNMLEAGKLQRATNYAYDVRLDAPGNSQRFDTKNQPGCSDTINNPQQWREVDIMTGSGGNADNHRSGKT</sequence>
<dbReference type="WBParaSite" id="ALUE_0000472301-mRNA-1">
    <property type="protein sequence ID" value="ALUE_0000472301-mRNA-1"/>
    <property type="gene ID" value="ALUE_0000472301"/>
</dbReference>
<evidence type="ECO:0000313" key="2">
    <source>
        <dbReference type="WBParaSite" id="ALUE_0000472301-mRNA-1"/>
    </source>
</evidence>
<reference evidence="2" key="1">
    <citation type="submission" date="2017-02" db="UniProtKB">
        <authorList>
            <consortium name="WormBaseParasite"/>
        </authorList>
    </citation>
    <scope>IDENTIFICATION</scope>
</reference>